<dbReference type="Gene3D" id="2.40.128.20">
    <property type="match status" value="1"/>
</dbReference>
<reference evidence="1 2" key="1">
    <citation type="journal article" date="2018" name="BMC Genomics">
        <title>Whole genome sequencing and function prediction of 133 gut anaerobes isolated from chicken caecum in pure cultures.</title>
        <authorList>
            <person name="Medvecky M."/>
            <person name="Cejkova D."/>
            <person name="Polansky O."/>
            <person name="Karasova D."/>
            <person name="Kubasova T."/>
            <person name="Cizek A."/>
            <person name="Rychlik I."/>
        </authorList>
    </citation>
    <scope>NUCLEOTIDE SEQUENCE [LARGE SCALE GENOMIC DNA]</scope>
    <source>
        <strain evidence="1 2">An13</strain>
    </source>
</reference>
<comment type="caution">
    <text evidence="1">The sequence shown here is derived from an EMBL/GenBank/DDBJ whole genome shotgun (WGS) entry which is preliminary data.</text>
</comment>
<protein>
    <recommendedName>
        <fullName evidence="3">DUF1934 domain-containing protein</fullName>
    </recommendedName>
</protein>
<gene>
    <name evidence="1" type="ORF">B5E75_11355</name>
</gene>
<accession>A0A1Y4STE6</accession>
<evidence type="ECO:0000313" key="1">
    <source>
        <dbReference type="EMBL" id="OUQ33189.1"/>
    </source>
</evidence>
<dbReference type="RefSeq" id="WP_087359327.1">
    <property type="nucleotide sequence ID" value="NZ_AP031415.1"/>
</dbReference>
<dbReference type="SUPFAM" id="SSF50814">
    <property type="entry name" value="Lipocalins"/>
    <property type="match status" value="1"/>
</dbReference>
<dbReference type="InterPro" id="IPR015231">
    <property type="entry name" value="DUF1934"/>
</dbReference>
<organism evidence="1 2">
    <name type="scientific">Massilimicrobiota timonensis</name>
    <dbReference type="NCBI Taxonomy" id="1776392"/>
    <lineage>
        <taxon>Bacteria</taxon>
        <taxon>Bacillati</taxon>
        <taxon>Bacillota</taxon>
        <taxon>Erysipelotrichia</taxon>
        <taxon>Erysipelotrichales</taxon>
        <taxon>Erysipelotrichaceae</taxon>
        <taxon>Massilimicrobiota</taxon>
    </lineage>
</organism>
<dbReference type="OrthoDB" id="1644690at2"/>
<keyword evidence="2" id="KW-1185">Reference proteome</keyword>
<proteinExistence type="predicted"/>
<evidence type="ECO:0000313" key="2">
    <source>
        <dbReference type="Proteomes" id="UP000195305"/>
    </source>
</evidence>
<evidence type="ECO:0008006" key="3">
    <source>
        <dbReference type="Google" id="ProtNLM"/>
    </source>
</evidence>
<dbReference type="Pfam" id="PF09148">
    <property type="entry name" value="DUF1934"/>
    <property type="match status" value="1"/>
</dbReference>
<dbReference type="Proteomes" id="UP000195305">
    <property type="component" value="Unassembled WGS sequence"/>
</dbReference>
<dbReference type="EMBL" id="NFLJ01000036">
    <property type="protein sequence ID" value="OUQ33189.1"/>
    <property type="molecule type" value="Genomic_DNA"/>
</dbReference>
<sequence length="131" mass="15593">MNQTKQVHYKAIFKQGDEKQTIEYKVDGWIDYGQKTRLHFQTDQGKIQISFDEVEVHLQNGDSLLRFHKEKKVWNHYQLPYGTVELKTELLKFKASSQMIQMKYALYDHQGMISMVYIMITLKDYPIKVDA</sequence>
<name>A0A1Y4STE6_9FIRM</name>
<dbReference type="AlphaFoldDB" id="A0A1Y4STE6"/>
<dbReference type="InterPro" id="IPR012674">
    <property type="entry name" value="Calycin"/>
</dbReference>